<keyword evidence="3" id="KW-1185">Reference proteome</keyword>
<keyword evidence="1" id="KW-0732">Signal</keyword>
<evidence type="ECO:0000313" key="2">
    <source>
        <dbReference type="EMBL" id="QCD99910.1"/>
    </source>
</evidence>
<reference evidence="2 3" key="1">
    <citation type="submission" date="2019-04" db="EMBL/GenBank/DDBJ databases">
        <title>An improved genome assembly and genetic linkage map for asparagus bean, Vigna unguiculata ssp. sesquipedialis.</title>
        <authorList>
            <person name="Xia Q."/>
            <person name="Zhang R."/>
            <person name="Dong Y."/>
        </authorList>
    </citation>
    <scope>NUCLEOTIDE SEQUENCE [LARGE SCALE GENOMIC DNA]</scope>
    <source>
        <tissue evidence="2">Leaf</tissue>
    </source>
</reference>
<feature type="signal peptide" evidence="1">
    <location>
        <begin position="1"/>
        <end position="20"/>
    </location>
</feature>
<organism evidence="2 3">
    <name type="scientific">Vigna unguiculata</name>
    <name type="common">Cowpea</name>
    <dbReference type="NCBI Taxonomy" id="3917"/>
    <lineage>
        <taxon>Eukaryota</taxon>
        <taxon>Viridiplantae</taxon>
        <taxon>Streptophyta</taxon>
        <taxon>Embryophyta</taxon>
        <taxon>Tracheophyta</taxon>
        <taxon>Spermatophyta</taxon>
        <taxon>Magnoliopsida</taxon>
        <taxon>eudicotyledons</taxon>
        <taxon>Gunneridae</taxon>
        <taxon>Pentapetalae</taxon>
        <taxon>rosids</taxon>
        <taxon>fabids</taxon>
        <taxon>Fabales</taxon>
        <taxon>Fabaceae</taxon>
        <taxon>Papilionoideae</taxon>
        <taxon>50 kb inversion clade</taxon>
        <taxon>NPAAA clade</taxon>
        <taxon>indigoferoid/millettioid clade</taxon>
        <taxon>Phaseoleae</taxon>
        <taxon>Vigna</taxon>
    </lineage>
</organism>
<evidence type="ECO:0000313" key="3">
    <source>
        <dbReference type="Proteomes" id="UP000501690"/>
    </source>
</evidence>
<gene>
    <name evidence="2" type="ORF">DEO72_LG7g1197</name>
</gene>
<accession>A0A4D6MGQ0</accession>
<dbReference type="EMBL" id="CP039351">
    <property type="protein sequence ID" value="QCD99910.1"/>
    <property type="molecule type" value="Genomic_DNA"/>
</dbReference>
<evidence type="ECO:0000256" key="1">
    <source>
        <dbReference type="SAM" id="SignalP"/>
    </source>
</evidence>
<dbReference type="AlphaFoldDB" id="A0A4D6MGQ0"/>
<name>A0A4D6MGQ0_VIGUN</name>
<feature type="chain" id="PRO_5020034046" description="Secreted protein" evidence="1">
    <location>
        <begin position="21"/>
        <end position="81"/>
    </location>
</feature>
<proteinExistence type="predicted"/>
<sequence>MALVLLELSWLVSLPVQGLCARCSDGFLMVVLGPWFHAKMETIVRDGCVAAGGVAVGVNGDDGTAVQMHGGSKSAGTLLLQ</sequence>
<evidence type="ECO:0008006" key="4">
    <source>
        <dbReference type="Google" id="ProtNLM"/>
    </source>
</evidence>
<protein>
    <recommendedName>
        <fullName evidence="4">Secreted protein</fullName>
    </recommendedName>
</protein>
<dbReference type="Proteomes" id="UP000501690">
    <property type="component" value="Linkage Group LG7"/>
</dbReference>